<dbReference type="Pfam" id="PF01882">
    <property type="entry name" value="DUF58"/>
    <property type="match status" value="1"/>
</dbReference>
<keyword evidence="1" id="KW-0812">Transmembrane</keyword>
<keyword evidence="1" id="KW-1133">Transmembrane helix</keyword>
<dbReference type="PANTHER" id="PTHR34351">
    <property type="entry name" value="SLR1927 PROTEIN-RELATED"/>
    <property type="match status" value="1"/>
</dbReference>
<evidence type="ECO:0000259" key="2">
    <source>
        <dbReference type="Pfam" id="PF01882"/>
    </source>
</evidence>
<dbReference type="PANTHER" id="PTHR34351:SF1">
    <property type="entry name" value="SLR1927 PROTEIN"/>
    <property type="match status" value="1"/>
</dbReference>
<evidence type="ECO:0000256" key="1">
    <source>
        <dbReference type="SAM" id="Phobius"/>
    </source>
</evidence>
<accession>A0AAU7WB05</accession>
<protein>
    <submittedName>
        <fullName evidence="3">DUF58 domain-containing protein</fullName>
    </submittedName>
</protein>
<proteinExistence type="predicted"/>
<dbReference type="RefSeq" id="WP_350349618.1">
    <property type="nucleotide sequence ID" value="NZ_CP158374.1"/>
</dbReference>
<feature type="transmembrane region" description="Helical" evidence="1">
    <location>
        <begin position="60"/>
        <end position="79"/>
    </location>
</feature>
<dbReference type="AlphaFoldDB" id="A0AAU7WB05"/>
<feature type="transmembrane region" description="Helical" evidence="1">
    <location>
        <begin position="86"/>
        <end position="105"/>
    </location>
</feature>
<evidence type="ECO:0000313" key="3">
    <source>
        <dbReference type="EMBL" id="XBX83616.1"/>
    </source>
</evidence>
<reference evidence="3" key="1">
    <citation type="submission" date="2024-05" db="EMBL/GenBank/DDBJ databases">
        <authorList>
            <person name="Yu L."/>
        </authorList>
    </citation>
    <scope>NUCLEOTIDE SEQUENCE</scope>
    <source>
        <strain evidence="3">G08B096</strain>
    </source>
</reference>
<dbReference type="InterPro" id="IPR002881">
    <property type="entry name" value="DUF58"/>
</dbReference>
<organism evidence="3">
    <name type="scientific">Agromyces sp. G08B096</name>
    <dbReference type="NCBI Taxonomy" id="3156399"/>
    <lineage>
        <taxon>Bacteria</taxon>
        <taxon>Bacillati</taxon>
        <taxon>Actinomycetota</taxon>
        <taxon>Actinomycetes</taxon>
        <taxon>Micrococcales</taxon>
        <taxon>Microbacteriaceae</taxon>
        <taxon>Agromyces</taxon>
    </lineage>
</organism>
<sequence>MTAADGGSPTRVSQARLAFQTVARSVRRTAGSLGERIGTASAAVAHAVAPVTSVVSTTGWLVLAAALVSGVLAITLGWVEFAFLGATLLGAVIVAVPFVFGRMRYVVDVELQPRRVVAGERALGRLAVVNDGTTPSVASRMELPVGQGLAEFRIPTLAPSAEHEELFAVPTQRRAVIVAGPAISVRGDELGLLRRTVRWNEPVELFVHPRTARLKPSAAGLVRDLEGEVTKTITDHDISFHALRAYEPGDPLRNVHWRSSARTGRLMVRQYEETRRSDLVLLQATGADQYASDDEFELGVSIFASLGVQVVRDGTRITAQTETRRLRTATPVNLLDDASRIETAPAGTVLRIFGRDAARRSPSASVVIVVVGSLLPLAEVRALETALPSDVSLIAFRAQAGADARIGRVGSTPVATVGELGELPAVVRKVRP</sequence>
<feature type="domain" description="DUF58" evidence="2">
    <location>
        <begin position="243"/>
        <end position="332"/>
    </location>
</feature>
<name>A0AAU7WB05_9MICO</name>
<keyword evidence="1" id="KW-0472">Membrane</keyword>
<gene>
    <name evidence="3" type="ORF">ABIQ69_06835</name>
</gene>
<dbReference type="EMBL" id="CP158374">
    <property type="protein sequence ID" value="XBX83616.1"/>
    <property type="molecule type" value="Genomic_DNA"/>
</dbReference>